<dbReference type="CDD" id="cd04496">
    <property type="entry name" value="SSB_OBF"/>
    <property type="match status" value="1"/>
</dbReference>
<comment type="caution">
    <text evidence="2">Lacks conserved residue(s) required for the propagation of feature annotation.</text>
</comment>
<keyword evidence="2" id="KW-0227">DNA damage</keyword>
<dbReference type="GO" id="GO:0006281">
    <property type="term" value="P:DNA repair"/>
    <property type="evidence" value="ECO:0007669"/>
    <property type="project" value="UniProtKB-UniRule"/>
</dbReference>
<evidence type="ECO:0000313" key="6">
    <source>
        <dbReference type="Proteomes" id="UP000078287"/>
    </source>
</evidence>
<dbReference type="PANTHER" id="PTHR10302">
    <property type="entry name" value="SINGLE-STRANDED DNA-BINDING PROTEIN"/>
    <property type="match status" value="1"/>
</dbReference>
<dbReference type="Proteomes" id="UP000078287">
    <property type="component" value="Unassembled WGS sequence"/>
</dbReference>
<dbReference type="GO" id="GO:0006260">
    <property type="term" value="P:DNA replication"/>
    <property type="evidence" value="ECO:0007669"/>
    <property type="project" value="UniProtKB-UniRule"/>
</dbReference>
<dbReference type="InterPro" id="IPR000424">
    <property type="entry name" value="Primosome_PriB/ssb"/>
</dbReference>
<accession>A0A178MBE7</accession>
<sequence>MARDLNKVLIIGRLGADPELRYTATGTPVATFRVAASRQWRDPNGNLHDETEWFNVVAWNRLAEICHQYLSRGARVYIEGRLQTRTWEDPQTGQSRSRVEVVAQDMILLEQRESRADDSPSRPPRREPPPDIGDDDIPF</sequence>
<gene>
    <name evidence="5" type="ORF">A6A03_14495</name>
</gene>
<dbReference type="InterPro" id="IPR012340">
    <property type="entry name" value="NA-bd_OB-fold"/>
</dbReference>
<dbReference type="GO" id="GO:0009295">
    <property type="term" value="C:nucleoid"/>
    <property type="evidence" value="ECO:0007669"/>
    <property type="project" value="TreeGrafter"/>
</dbReference>
<dbReference type="GO" id="GO:0006310">
    <property type="term" value="P:DNA recombination"/>
    <property type="evidence" value="ECO:0007669"/>
    <property type="project" value="UniProtKB-UniRule"/>
</dbReference>
<keyword evidence="1 2" id="KW-0238">DNA-binding</keyword>
<evidence type="ECO:0000256" key="2">
    <source>
        <dbReference type="HAMAP-Rule" id="MF_00984"/>
    </source>
</evidence>
<dbReference type="Gene3D" id="2.40.50.140">
    <property type="entry name" value="Nucleic acid-binding proteins"/>
    <property type="match status" value="1"/>
</dbReference>
<dbReference type="RefSeq" id="WP_066787522.1">
    <property type="nucleotide sequence ID" value="NZ_LWQS01000054.1"/>
</dbReference>
<dbReference type="HAMAP" id="MF_00984">
    <property type="entry name" value="SSB"/>
    <property type="match status" value="1"/>
</dbReference>
<name>A0A178MBE7_9CHLR</name>
<keyword evidence="2" id="KW-0233">DNA recombination</keyword>
<dbReference type="EMBL" id="LWQS01000054">
    <property type="protein sequence ID" value="OAN45477.1"/>
    <property type="molecule type" value="Genomic_DNA"/>
</dbReference>
<organism evidence="5 6">
    <name type="scientific">Chloroflexus islandicus</name>
    <dbReference type="NCBI Taxonomy" id="1707952"/>
    <lineage>
        <taxon>Bacteria</taxon>
        <taxon>Bacillati</taxon>
        <taxon>Chloroflexota</taxon>
        <taxon>Chloroflexia</taxon>
        <taxon>Chloroflexales</taxon>
        <taxon>Chloroflexineae</taxon>
        <taxon>Chloroflexaceae</taxon>
        <taxon>Chloroflexus</taxon>
    </lineage>
</organism>
<dbReference type="GO" id="GO:0003697">
    <property type="term" value="F:single-stranded DNA binding"/>
    <property type="evidence" value="ECO:0007669"/>
    <property type="project" value="UniProtKB-UniRule"/>
</dbReference>
<keyword evidence="6" id="KW-1185">Reference proteome</keyword>
<comment type="caution">
    <text evidence="5">The sequence shown here is derived from an EMBL/GenBank/DDBJ whole genome shotgun (WGS) entry which is preliminary data.</text>
</comment>
<comment type="function">
    <text evidence="2">Plays an important role in DNA replication, recombination and repair. Binds to ssDNA and to an array of partner proteins to recruit them to their sites of action during DNA metabolism.</text>
</comment>
<proteinExistence type="inferred from homology"/>
<reference evidence="5 6" key="1">
    <citation type="submission" date="2016-04" db="EMBL/GenBank/DDBJ databases">
        <title>Chloroflexus islandicus sp. nov., a thermophilic filamentous anoxygenic phototrophic bacterium from geyser Strokkur (Iceland).</title>
        <authorList>
            <person name="Gaisin V.A."/>
            <person name="Kalashnikov A.M."/>
            <person name="Sukhacheva M.V."/>
            <person name="Grouzdev D.S."/>
            <person name="Ivanov T.M."/>
            <person name="Kuznetsov B."/>
            <person name="Gorlenko V.M."/>
        </authorList>
    </citation>
    <scope>NUCLEOTIDE SEQUENCE [LARGE SCALE GENOMIC DNA]</scope>
    <source>
        <strain evidence="6">isl-2</strain>
    </source>
</reference>
<evidence type="ECO:0000256" key="1">
    <source>
        <dbReference type="ARBA" id="ARBA00023125"/>
    </source>
</evidence>
<dbReference type="SUPFAM" id="SSF50249">
    <property type="entry name" value="Nucleic acid-binding proteins"/>
    <property type="match status" value="1"/>
</dbReference>
<dbReference type="OrthoDB" id="9809878at2"/>
<feature type="region of interest" description="Disordered" evidence="4">
    <location>
        <begin position="110"/>
        <end position="139"/>
    </location>
</feature>
<dbReference type="NCBIfam" id="TIGR00621">
    <property type="entry name" value="ssb"/>
    <property type="match status" value="1"/>
</dbReference>
<dbReference type="PANTHER" id="PTHR10302:SF27">
    <property type="entry name" value="SINGLE-STRANDED DNA-BINDING PROTEIN"/>
    <property type="match status" value="1"/>
</dbReference>
<dbReference type="PIRSF" id="PIRSF002070">
    <property type="entry name" value="SSB"/>
    <property type="match status" value="1"/>
</dbReference>
<dbReference type="InterPro" id="IPR011344">
    <property type="entry name" value="ssDNA-bd"/>
</dbReference>
<keyword evidence="2" id="KW-0235">DNA replication</keyword>
<dbReference type="PROSITE" id="PS50935">
    <property type="entry name" value="SSB"/>
    <property type="match status" value="1"/>
</dbReference>
<feature type="compositionally biased region" description="Basic and acidic residues" evidence="4">
    <location>
        <begin position="110"/>
        <end position="129"/>
    </location>
</feature>
<keyword evidence="2" id="KW-0234">DNA repair</keyword>
<comment type="subunit">
    <text evidence="2">Homotetramer.</text>
</comment>
<protein>
    <recommendedName>
        <fullName evidence="2 3">Single-stranded DNA-binding protein</fullName>
        <shortName evidence="2">SSB</shortName>
    </recommendedName>
</protein>
<dbReference type="AlphaFoldDB" id="A0A178MBE7"/>
<evidence type="ECO:0000256" key="4">
    <source>
        <dbReference type="SAM" id="MobiDB-lite"/>
    </source>
</evidence>
<evidence type="ECO:0000313" key="5">
    <source>
        <dbReference type="EMBL" id="OAN45477.1"/>
    </source>
</evidence>
<evidence type="ECO:0000256" key="3">
    <source>
        <dbReference type="PIRNR" id="PIRNR002070"/>
    </source>
</evidence>
<dbReference type="STRING" id="1707952.A6A03_14495"/>
<feature type="short sequence motif" description="Important for interaction with partner proteins" evidence="2">
    <location>
        <begin position="134"/>
        <end position="139"/>
    </location>
</feature>
<dbReference type="Pfam" id="PF00436">
    <property type="entry name" value="SSB"/>
    <property type="match status" value="1"/>
</dbReference>